<reference evidence="1 2" key="1">
    <citation type="journal article" date="2016" name="Nat. Commun.">
        <title>Thousands of microbial genomes shed light on interconnected biogeochemical processes in an aquifer system.</title>
        <authorList>
            <person name="Anantharaman K."/>
            <person name="Brown C.T."/>
            <person name="Hug L.A."/>
            <person name="Sharon I."/>
            <person name="Castelle C.J."/>
            <person name="Probst A.J."/>
            <person name="Thomas B.C."/>
            <person name="Singh A."/>
            <person name="Wilkins M.J."/>
            <person name="Karaoz U."/>
            <person name="Brodie E.L."/>
            <person name="Williams K.H."/>
            <person name="Hubbard S.S."/>
            <person name="Banfield J.F."/>
        </authorList>
    </citation>
    <scope>NUCLEOTIDE SEQUENCE [LARGE SCALE GENOMIC DNA]</scope>
</reference>
<accession>A0A1G2NEL2</accession>
<protein>
    <recommendedName>
        <fullName evidence="3">DNA polymerase III subunit delta</fullName>
    </recommendedName>
</protein>
<evidence type="ECO:0000313" key="1">
    <source>
        <dbReference type="EMBL" id="OHA34503.1"/>
    </source>
</evidence>
<dbReference type="Pfam" id="PF13177">
    <property type="entry name" value="DNA_pol3_delta2"/>
    <property type="match status" value="1"/>
</dbReference>
<dbReference type="AlphaFoldDB" id="A0A1G2NEL2"/>
<dbReference type="InterPro" id="IPR027417">
    <property type="entry name" value="P-loop_NTPase"/>
</dbReference>
<organism evidence="1 2">
    <name type="scientific">Candidatus Taylorbacteria bacterium RIFCSPLOWO2_01_FULL_45_15b</name>
    <dbReference type="NCBI Taxonomy" id="1802319"/>
    <lineage>
        <taxon>Bacteria</taxon>
        <taxon>Candidatus Tayloriibacteriota</taxon>
    </lineage>
</organism>
<gene>
    <name evidence="1" type="ORF">A2928_04245</name>
</gene>
<evidence type="ECO:0008006" key="3">
    <source>
        <dbReference type="Google" id="ProtNLM"/>
    </source>
</evidence>
<dbReference type="Proteomes" id="UP000176221">
    <property type="component" value="Unassembled WGS sequence"/>
</dbReference>
<dbReference type="Gene3D" id="3.40.50.300">
    <property type="entry name" value="P-loop containing nucleotide triphosphate hydrolases"/>
    <property type="match status" value="1"/>
</dbReference>
<dbReference type="EMBL" id="MHRX01000010">
    <property type="protein sequence ID" value="OHA34503.1"/>
    <property type="molecule type" value="Genomic_DNA"/>
</dbReference>
<dbReference type="STRING" id="1802319.A2928_04245"/>
<name>A0A1G2NEL2_9BACT</name>
<sequence length="213" mass="24274">MKNDFVVHHAYCIESNPEAGKNYARDHIAKTHGESFLKTSLVELIYETLTIDGARKLIALQSRTPLYEKQFFITLASSLTRETEHALLKMFEDPTPNTHHYLITPRIGALLPTLQSRLHILDMDRDEKIVFKSAEAEQFAQSNIGERLAFTKKMADAMEKSQILRFLDELEVLLYTKGLSDKRALQKIMDAKKILHSRGASVKMTLDEIALSV</sequence>
<dbReference type="SUPFAM" id="SSF52540">
    <property type="entry name" value="P-loop containing nucleoside triphosphate hydrolases"/>
    <property type="match status" value="1"/>
</dbReference>
<evidence type="ECO:0000313" key="2">
    <source>
        <dbReference type="Proteomes" id="UP000176221"/>
    </source>
</evidence>
<proteinExistence type="predicted"/>
<comment type="caution">
    <text evidence="1">The sequence shown here is derived from an EMBL/GenBank/DDBJ whole genome shotgun (WGS) entry which is preliminary data.</text>
</comment>